<accession>A0ABQ1GGF7</accession>
<dbReference type="PANTHER" id="PTHR34475:SF1">
    <property type="entry name" value="CYTOSKELETON PROTEIN RODZ"/>
    <property type="match status" value="1"/>
</dbReference>
<feature type="compositionally biased region" description="Low complexity" evidence="1">
    <location>
        <begin position="9"/>
        <end position="24"/>
    </location>
</feature>
<proteinExistence type="predicted"/>
<dbReference type="EMBL" id="BMJA01000003">
    <property type="protein sequence ID" value="GGA43158.1"/>
    <property type="molecule type" value="Genomic_DNA"/>
</dbReference>
<dbReference type="RefSeq" id="WP_229720936.1">
    <property type="nucleotide sequence ID" value="NZ_BMJA01000003.1"/>
</dbReference>
<keyword evidence="2" id="KW-0812">Transmembrane</keyword>
<feature type="domain" description="Cytoskeleton protein RodZ-like C-terminal" evidence="3">
    <location>
        <begin position="268"/>
        <end position="337"/>
    </location>
</feature>
<dbReference type="InterPro" id="IPR025194">
    <property type="entry name" value="RodZ-like_C"/>
</dbReference>
<keyword evidence="2" id="KW-1133">Transmembrane helix</keyword>
<dbReference type="Pfam" id="PF13413">
    <property type="entry name" value="HTH_25"/>
    <property type="match status" value="1"/>
</dbReference>
<feature type="transmembrane region" description="Helical" evidence="2">
    <location>
        <begin position="138"/>
        <end position="157"/>
    </location>
</feature>
<dbReference type="InterPro" id="IPR050400">
    <property type="entry name" value="Bact_Cytoskel_RodZ"/>
</dbReference>
<feature type="region of interest" description="Disordered" evidence="1">
    <location>
        <begin position="1"/>
        <end position="25"/>
    </location>
</feature>
<evidence type="ECO:0000256" key="1">
    <source>
        <dbReference type="SAM" id="MobiDB-lite"/>
    </source>
</evidence>
<evidence type="ECO:0000256" key="2">
    <source>
        <dbReference type="SAM" id="Phobius"/>
    </source>
</evidence>
<comment type="caution">
    <text evidence="4">The sequence shown here is derived from an EMBL/GenBank/DDBJ whole genome shotgun (WGS) entry which is preliminary data.</text>
</comment>
<dbReference type="Gene3D" id="1.10.260.40">
    <property type="entry name" value="lambda repressor-like DNA-binding domains"/>
    <property type="match status" value="1"/>
</dbReference>
<reference evidence="5" key="1">
    <citation type="journal article" date="2019" name="Int. J. Syst. Evol. Microbiol.">
        <title>The Global Catalogue of Microorganisms (GCM) 10K type strain sequencing project: providing services to taxonomists for standard genome sequencing and annotation.</title>
        <authorList>
            <consortium name="The Broad Institute Genomics Platform"/>
            <consortium name="The Broad Institute Genome Sequencing Center for Infectious Disease"/>
            <person name="Wu L."/>
            <person name="Ma J."/>
        </authorList>
    </citation>
    <scope>NUCLEOTIDE SEQUENCE [LARGE SCALE GENOMIC DNA]</scope>
    <source>
        <strain evidence="5">CGMCC 1.15439</strain>
    </source>
</reference>
<name>A0ABQ1GGF7_9GAMM</name>
<dbReference type="InterPro" id="IPR010982">
    <property type="entry name" value="Lambda_DNA-bd_dom_sf"/>
</dbReference>
<dbReference type="PANTHER" id="PTHR34475">
    <property type="match status" value="1"/>
</dbReference>
<evidence type="ECO:0000313" key="4">
    <source>
        <dbReference type="EMBL" id="GGA43158.1"/>
    </source>
</evidence>
<evidence type="ECO:0000259" key="3">
    <source>
        <dbReference type="Pfam" id="PF13464"/>
    </source>
</evidence>
<keyword evidence="2" id="KW-0472">Membrane</keyword>
<organism evidence="4 5">
    <name type="scientific">Dyella nitratireducens</name>
    <dbReference type="NCBI Taxonomy" id="1849580"/>
    <lineage>
        <taxon>Bacteria</taxon>
        <taxon>Pseudomonadati</taxon>
        <taxon>Pseudomonadota</taxon>
        <taxon>Gammaproteobacteria</taxon>
        <taxon>Lysobacterales</taxon>
        <taxon>Rhodanobacteraceae</taxon>
        <taxon>Dyella</taxon>
    </lineage>
</organism>
<sequence>MISEQSNPAAQQETSSETSATTAANMEQRAAEFRFNEEPGFGSRLRAVREARGLDLETCGHALHLPVRVLRQLESNDFGGIDYQVYLGGYLRKYGQYLEIEESEIEAVLAKLKPAQPKLVSTGGVSHSRYLLDQYAKAATYVVLTLVIAVPTVWLGMRGTLTRDMSRLSPLDATPVAQQDAPPPAAAPAASTSSAAKVVASTTALAQGTPVKAPAAAASAPSPAAAQQPLLASMVPMPNLDNEPAIAAPAAGNAPAVAAGSGAHSLTLNLANASWVEVVSKDGTKLEYGLLPAGTTKTYHSDQPLEVRIGNANGAQVTVDGQPMALDSYRRANIAHFRVDIQDGKATPSGA</sequence>
<protein>
    <recommendedName>
        <fullName evidence="3">Cytoskeleton protein RodZ-like C-terminal domain-containing protein</fullName>
    </recommendedName>
</protein>
<dbReference type="Proteomes" id="UP000620046">
    <property type="component" value="Unassembled WGS sequence"/>
</dbReference>
<gene>
    <name evidence="4" type="ORF">GCM10010981_35350</name>
</gene>
<keyword evidence="5" id="KW-1185">Reference proteome</keyword>
<evidence type="ECO:0000313" key="5">
    <source>
        <dbReference type="Proteomes" id="UP000620046"/>
    </source>
</evidence>
<dbReference type="Pfam" id="PF13464">
    <property type="entry name" value="RodZ_C"/>
    <property type="match status" value="1"/>
</dbReference>